<dbReference type="Gene3D" id="1.20.120.1870">
    <property type="entry name" value="Fic/DOC protein, Fido domain"/>
    <property type="match status" value="1"/>
</dbReference>
<evidence type="ECO:0000313" key="2">
    <source>
        <dbReference type="EMBL" id="MDR7170993.1"/>
    </source>
</evidence>
<dbReference type="InterPro" id="IPR006440">
    <property type="entry name" value="Doc"/>
</dbReference>
<reference evidence="2 3" key="1">
    <citation type="submission" date="2023-07" db="EMBL/GenBank/DDBJ databases">
        <title>Sorghum-associated microbial communities from plants grown in Nebraska, USA.</title>
        <authorList>
            <person name="Schachtman D."/>
        </authorList>
    </citation>
    <scope>NUCLEOTIDE SEQUENCE [LARGE SCALE GENOMIC DNA]</scope>
    <source>
        <strain evidence="2 3">4272</strain>
    </source>
</reference>
<comment type="caution">
    <text evidence="2">The sequence shown here is derived from an EMBL/GenBank/DDBJ whole genome shotgun (WGS) entry which is preliminary data.</text>
</comment>
<evidence type="ECO:0000259" key="1">
    <source>
        <dbReference type="PROSITE" id="PS51459"/>
    </source>
</evidence>
<organism evidence="2 3">
    <name type="scientific">Nocardia kruczakiae</name>
    <dbReference type="NCBI Taxonomy" id="261477"/>
    <lineage>
        <taxon>Bacteria</taxon>
        <taxon>Bacillati</taxon>
        <taxon>Actinomycetota</taxon>
        <taxon>Actinomycetes</taxon>
        <taxon>Mycobacteriales</taxon>
        <taxon>Nocardiaceae</taxon>
        <taxon>Nocardia</taxon>
    </lineage>
</organism>
<dbReference type="RefSeq" id="WP_310405558.1">
    <property type="nucleotide sequence ID" value="NZ_JAVDWW010000008.1"/>
</dbReference>
<dbReference type="InterPro" id="IPR036597">
    <property type="entry name" value="Fido-like_dom_sf"/>
</dbReference>
<protein>
    <submittedName>
        <fullName evidence="2">Death-on-curing protein</fullName>
    </submittedName>
</protein>
<dbReference type="Pfam" id="PF02661">
    <property type="entry name" value="Fic"/>
    <property type="match status" value="1"/>
</dbReference>
<dbReference type="PANTHER" id="PTHR39426">
    <property type="entry name" value="HOMOLOGY TO DEATH-ON-CURING PROTEIN OF PHAGE P1"/>
    <property type="match status" value="1"/>
</dbReference>
<evidence type="ECO:0000313" key="3">
    <source>
        <dbReference type="Proteomes" id="UP001251217"/>
    </source>
</evidence>
<sequence length="133" mass="14695">MTDLPEDSVVYVDLEDVLMIADRVTGDVRTMVRDIGLLQSAVYRPQTRAFGVVVYPGVFEKAAALLQSLSRNHPFIDGNKRTAWLACMMFLAFNGVQLRVDTDYCENLVVDVATGAVVEIPAIAKALEYLAVR</sequence>
<dbReference type="PANTHER" id="PTHR39426:SF1">
    <property type="entry name" value="HOMOLOGY TO DEATH-ON-CURING PROTEIN OF PHAGE P1"/>
    <property type="match status" value="1"/>
</dbReference>
<gene>
    <name evidence="2" type="ORF">J2W56_004752</name>
</gene>
<name>A0ABU1XKA8_9NOCA</name>
<dbReference type="SUPFAM" id="SSF140931">
    <property type="entry name" value="Fic-like"/>
    <property type="match status" value="1"/>
</dbReference>
<dbReference type="InterPro" id="IPR053737">
    <property type="entry name" value="Type_II_TA_Toxin"/>
</dbReference>
<feature type="domain" description="Fido" evidence="1">
    <location>
        <begin position="12"/>
        <end position="132"/>
    </location>
</feature>
<dbReference type="NCBIfam" id="TIGR01550">
    <property type="entry name" value="DOC_P1"/>
    <property type="match status" value="1"/>
</dbReference>
<dbReference type="EMBL" id="JAVDWW010000008">
    <property type="protein sequence ID" value="MDR7170993.1"/>
    <property type="molecule type" value="Genomic_DNA"/>
</dbReference>
<dbReference type="Proteomes" id="UP001251217">
    <property type="component" value="Unassembled WGS sequence"/>
</dbReference>
<accession>A0ABU1XKA8</accession>
<proteinExistence type="predicted"/>
<keyword evidence="3" id="KW-1185">Reference proteome</keyword>
<dbReference type="PROSITE" id="PS51459">
    <property type="entry name" value="FIDO"/>
    <property type="match status" value="1"/>
</dbReference>
<dbReference type="InterPro" id="IPR003812">
    <property type="entry name" value="Fido"/>
</dbReference>